<evidence type="ECO:0000313" key="2">
    <source>
        <dbReference type="EMBL" id="GJE04185.1"/>
    </source>
</evidence>
<dbReference type="InterPro" id="IPR050194">
    <property type="entry name" value="Glycosyltransferase_grp1"/>
</dbReference>
<dbReference type="Pfam" id="PF13439">
    <property type="entry name" value="Glyco_transf_4"/>
    <property type="match status" value="1"/>
</dbReference>
<name>A0ABQ4SM06_9HYPH</name>
<evidence type="ECO:0000259" key="1">
    <source>
        <dbReference type="Pfam" id="PF13439"/>
    </source>
</evidence>
<dbReference type="Proteomes" id="UP001055153">
    <property type="component" value="Unassembled WGS sequence"/>
</dbReference>
<sequence>MRILLAHERYLPDSGGGGEVLAHRRALHLRARGIAVQVICAGDPTLGDHEGVPTRRLPLRRRTLPLGLPAFIEAARDADLVHAFTYHAMLPAFLAARLTGRPLVCEYMALFGPAWSVMRSGPSALAHRAVERLLVGLPAQGRIFLSEDSLALAKATPGNHVVLAPPGVDPAFFEEASPVGKEDVVLFAGKFEARKGIAELLAVARACPQIRFVAVGWGGNVAALRAAAPANLTVQESRGDLYRRLLGRARIFFFPSYAETFGIVVAEAMASGCAVVGTTGQGAEGAQVEAGDTRGMIAAVRRLWDDRDLCLALGARNRERARTYDWERSGDVVLGLYRTLLAPTLPLSEAQP</sequence>
<dbReference type="InterPro" id="IPR028098">
    <property type="entry name" value="Glyco_trans_4-like_N"/>
</dbReference>
<reference evidence="2" key="2">
    <citation type="submission" date="2021-08" db="EMBL/GenBank/DDBJ databases">
        <authorList>
            <person name="Tani A."/>
            <person name="Ola A."/>
            <person name="Ogura Y."/>
            <person name="Katsura K."/>
            <person name="Hayashi T."/>
        </authorList>
    </citation>
    <scope>NUCLEOTIDE SEQUENCE</scope>
    <source>
        <strain evidence="2">DSM 17168</strain>
    </source>
</reference>
<dbReference type="EMBL" id="BPQQ01000106">
    <property type="protein sequence ID" value="GJE04185.1"/>
    <property type="molecule type" value="Genomic_DNA"/>
</dbReference>
<accession>A0ABQ4SM06</accession>
<evidence type="ECO:0000313" key="3">
    <source>
        <dbReference type="Proteomes" id="UP001055153"/>
    </source>
</evidence>
<reference evidence="2" key="1">
    <citation type="journal article" date="2021" name="Front. Microbiol.">
        <title>Comprehensive Comparative Genomics and Phenotyping of Methylobacterium Species.</title>
        <authorList>
            <person name="Alessa O."/>
            <person name="Ogura Y."/>
            <person name="Fujitani Y."/>
            <person name="Takami H."/>
            <person name="Hayashi T."/>
            <person name="Sahin N."/>
            <person name="Tani A."/>
        </authorList>
    </citation>
    <scope>NUCLEOTIDE SEQUENCE</scope>
    <source>
        <strain evidence="2">DSM 17168</strain>
    </source>
</reference>
<dbReference type="Pfam" id="PF13692">
    <property type="entry name" value="Glyco_trans_1_4"/>
    <property type="match status" value="1"/>
</dbReference>
<keyword evidence="3" id="KW-1185">Reference proteome</keyword>
<dbReference type="SUPFAM" id="SSF53756">
    <property type="entry name" value="UDP-Glycosyltransferase/glycogen phosphorylase"/>
    <property type="match status" value="1"/>
</dbReference>
<dbReference type="RefSeq" id="WP_238241553.1">
    <property type="nucleotide sequence ID" value="NZ_BPQQ01000106.1"/>
</dbReference>
<dbReference type="PANTHER" id="PTHR45947">
    <property type="entry name" value="SULFOQUINOVOSYL TRANSFERASE SQD2"/>
    <property type="match status" value="1"/>
</dbReference>
<organism evidence="2 3">
    <name type="scientific">Methylobacterium isbiliense</name>
    <dbReference type="NCBI Taxonomy" id="315478"/>
    <lineage>
        <taxon>Bacteria</taxon>
        <taxon>Pseudomonadati</taxon>
        <taxon>Pseudomonadota</taxon>
        <taxon>Alphaproteobacteria</taxon>
        <taxon>Hyphomicrobiales</taxon>
        <taxon>Methylobacteriaceae</taxon>
        <taxon>Methylobacterium</taxon>
    </lineage>
</organism>
<protein>
    <submittedName>
        <fullName evidence="2">D-inositol-3-phosphate glycosyltransferase</fullName>
    </submittedName>
</protein>
<feature type="domain" description="Glycosyltransferase subfamily 4-like N-terminal" evidence="1">
    <location>
        <begin position="16"/>
        <end position="171"/>
    </location>
</feature>
<comment type="caution">
    <text evidence="2">The sequence shown here is derived from an EMBL/GenBank/DDBJ whole genome shotgun (WGS) entry which is preliminary data.</text>
</comment>
<dbReference type="Gene3D" id="3.40.50.2000">
    <property type="entry name" value="Glycogen Phosphorylase B"/>
    <property type="match status" value="2"/>
</dbReference>
<gene>
    <name evidence="2" type="primary">mshA_24</name>
    <name evidence="2" type="ORF">GMJLKIPL_6146</name>
</gene>
<dbReference type="PANTHER" id="PTHR45947:SF3">
    <property type="entry name" value="SULFOQUINOVOSYL TRANSFERASE SQD2"/>
    <property type="match status" value="1"/>
</dbReference>
<dbReference type="CDD" id="cd03801">
    <property type="entry name" value="GT4_PimA-like"/>
    <property type="match status" value="1"/>
</dbReference>
<proteinExistence type="predicted"/>